<feature type="transmembrane region" description="Helical" evidence="1">
    <location>
        <begin position="20"/>
        <end position="37"/>
    </location>
</feature>
<dbReference type="Pfam" id="PF04298">
    <property type="entry name" value="Zn_peptidase_2"/>
    <property type="match status" value="1"/>
</dbReference>
<dbReference type="PANTHER" id="PTHR36434:SF1">
    <property type="entry name" value="MEMBRANE PROTEASE YUGP-RELATED"/>
    <property type="match status" value="1"/>
</dbReference>
<gene>
    <name evidence="2" type="ordered locus">Cphy_2490</name>
</gene>
<evidence type="ECO:0000313" key="2">
    <source>
        <dbReference type="EMBL" id="ABX42851.1"/>
    </source>
</evidence>
<sequence>MLNFLYYASPFYGFYFDPYYWMIIVGAILSIAASMKVKSTFSKYSKVRSMSGMTGATAAERILHSAGIYDVQIQRVSGSLTDHYDSRSKVLRLSDSVYDSSSVAAIGVAAHECGHAIQDQKGYVPLKLKSAIVPVANLGATLSWPLIFAGIIIGGSQTLITVGILAFSLAVIFQLVTLPVEFNASSRAVAVLSDTGILYGDEIRDTKRVLGAAALTYVASAAASILQLLRLILLFGNRSRD</sequence>
<feature type="transmembrane region" description="Helical" evidence="1">
    <location>
        <begin position="159"/>
        <end position="178"/>
    </location>
</feature>
<dbReference type="PANTHER" id="PTHR36434">
    <property type="entry name" value="MEMBRANE PROTEASE YUGP-RELATED"/>
    <property type="match status" value="1"/>
</dbReference>
<evidence type="ECO:0000256" key="1">
    <source>
        <dbReference type="SAM" id="Phobius"/>
    </source>
</evidence>
<dbReference type="RefSeq" id="WP_012200504.1">
    <property type="nucleotide sequence ID" value="NC_010001.1"/>
</dbReference>
<dbReference type="eggNOG" id="COG2738">
    <property type="taxonomic scope" value="Bacteria"/>
</dbReference>
<organism evidence="2 3">
    <name type="scientific">Lachnoclostridium phytofermentans (strain ATCC 700394 / DSM 18823 / ISDg)</name>
    <name type="common">Clostridium phytofermentans</name>
    <dbReference type="NCBI Taxonomy" id="357809"/>
    <lineage>
        <taxon>Bacteria</taxon>
        <taxon>Bacillati</taxon>
        <taxon>Bacillota</taxon>
        <taxon>Clostridia</taxon>
        <taxon>Lachnospirales</taxon>
        <taxon>Lachnospiraceae</taxon>
    </lineage>
</organism>
<evidence type="ECO:0000313" key="3">
    <source>
        <dbReference type="Proteomes" id="UP000000370"/>
    </source>
</evidence>
<keyword evidence="1" id="KW-0472">Membrane</keyword>
<dbReference type="HOGENOM" id="CLU_084406_0_0_9"/>
<dbReference type="KEGG" id="cpy:Cphy_2490"/>
<name>A9KM97_LACP7</name>
<dbReference type="STRING" id="357809.Cphy_2490"/>
<reference evidence="3" key="1">
    <citation type="submission" date="2007-11" db="EMBL/GenBank/DDBJ databases">
        <title>Complete genome sequence of Clostridium phytofermentans ISDg.</title>
        <authorList>
            <person name="Leschine S.B."/>
            <person name="Warnick T.A."/>
            <person name="Blanchard J.L."/>
            <person name="Schnell D.J."/>
            <person name="Petit E.L."/>
            <person name="LaTouf W.G."/>
            <person name="Copeland A."/>
            <person name="Lucas S."/>
            <person name="Lapidus A."/>
            <person name="Barry K."/>
            <person name="Glavina del Rio T."/>
            <person name="Dalin E."/>
            <person name="Tice H."/>
            <person name="Pitluck S."/>
            <person name="Kiss H."/>
            <person name="Brettin T."/>
            <person name="Bruce D."/>
            <person name="Detter J.C."/>
            <person name="Han C."/>
            <person name="Kuske C."/>
            <person name="Schmutz J."/>
            <person name="Larimer F."/>
            <person name="Land M."/>
            <person name="Hauser L."/>
            <person name="Kyrpides N."/>
            <person name="Kim E.A."/>
            <person name="Richardson P."/>
        </authorList>
    </citation>
    <scope>NUCLEOTIDE SEQUENCE [LARGE SCALE GENOMIC DNA]</scope>
    <source>
        <strain evidence="3">ATCC 700394 / DSM 18823 / ISDg</strain>
    </source>
</reference>
<feature type="transmembrane region" description="Helical" evidence="1">
    <location>
        <begin position="131"/>
        <end position="153"/>
    </location>
</feature>
<protein>
    <submittedName>
        <fullName evidence="2">Peptidase membrane zinc metallopeptidase putative</fullName>
    </submittedName>
</protein>
<keyword evidence="3" id="KW-1185">Reference proteome</keyword>
<dbReference type="Proteomes" id="UP000000370">
    <property type="component" value="Chromosome"/>
</dbReference>
<feature type="transmembrane region" description="Helical" evidence="1">
    <location>
        <begin position="214"/>
        <end position="235"/>
    </location>
</feature>
<accession>A9KM97</accession>
<keyword evidence="1" id="KW-1133">Transmembrane helix</keyword>
<dbReference type="InterPro" id="IPR007395">
    <property type="entry name" value="Zn_peptidase_2"/>
</dbReference>
<dbReference type="AlphaFoldDB" id="A9KM97"/>
<keyword evidence="1" id="KW-0812">Transmembrane</keyword>
<dbReference type="OrthoDB" id="9784298at2"/>
<dbReference type="EMBL" id="CP000885">
    <property type="protein sequence ID" value="ABX42851.1"/>
    <property type="molecule type" value="Genomic_DNA"/>
</dbReference>
<proteinExistence type="predicted"/>